<keyword evidence="2" id="KW-1185">Reference proteome</keyword>
<protein>
    <submittedName>
        <fullName evidence="1">Uncharacterized protein</fullName>
    </submittedName>
</protein>
<accession>A0AC61NE25</accession>
<evidence type="ECO:0000313" key="2">
    <source>
        <dbReference type="Proteomes" id="UP000826212"/>
    </source>
</evidence>
<evidence type="ECO:0000313" key="1">
    <source>
        <dbReference type="EMBL" id="QZE13828.1"/>
    </source>
</evidence>
<organism evidence="1 2">
    <name type="scientific">Halosquirtibacter laminarini</name>
    <dbReference type="NCBI Taxonomy" id="3374600"/>
    <lineage>
        <taxon>Bacteria</taxon>
        <taxon>Pseudomonadati</taxon>
        <taxon>Bacteroidota</taxon>
        <taxon>Bacteroidia</taxon>
        <taxon>Marinilabiliales</taxon>
        <taxon>Prolixibacteraceae</taxon>
        <taxon>Halosquirtibacter</taxon>
    </lineage>
</organism>
<proteinExistence type="predicted"/>
<gene>
    <name evidence="1" type="ORF">K4L44_14960</name>
</gene>
<dbReference type="EMBL" id="CP081303">
    <property type="protein sequence ID" value="QZE13828.1"/>
    <property type="molecule type" value="Genomic_DNA"/>
</dbReference>
<sequence length="174" mass="21144">MKRTMISSFFKFPKVPIASLQVVFYENFQDYYSYAYSKCYSVQMSCDIITQLFLQVSINHKDIINYWKDKKSIYFQIDERIQKLERIHKEIDLDQIEHLEYKRKAQLKRIITVLTPKQKKVIISYQNMHTNRWYKVKKLRSFYCEFGKILQLLDSLPTPQLKIKPHMEISKENI</sequence>
<reference evidence="1" key="1">
    <citation type="submission" date="2021-08" db="EMBL/GenBank/DDBJ databases">
        <title>Novel anaerobic bacterium isolated from sea squirt in East Sea, Republic of Korea.</title>
        <authorList>
            <person name="Nguyen T.H."/>
            <person name="Li Z."/>
            <person name="Lee Y.-J."/>
            <person name="Ko J."/>
            <person name="Kim S.-G."/>
        </authorList>
    </citation>
    <scope>NUCLEOTIDE SEQUENCE</scope>
    <source>
        <strain evidence="1">KCTC 25031</strain>
    </source>
</reference>
<name>A0AC61NE25_9BACT</name>
<dbReference type="Proteomes" id="UP000826212">
    <property type="component" value="Chromosome"/>
</dbReference>